<feature type="binding site" evidence="13">
    <location>
        <begin position="87"/>
        <end position="89"/>
    </location>
    <ligand>
        <name>NAD(+)</name>
        <dbReference type="ChEBI" id="CHEBI:57540"/>
    </ligand>
</feature>
<dbReference type="GO" id="GO:0050661">
    <property type="term" value="F:NADP binding"/>
    <property type="evidence" value="ECO:0007669"/>
    <property type="project" value="UniProtKB-UniRule"/>
</dbReference>
<gene>
    <name evidence="13 17" type="primary">dapB</name>
    <name evidence="17" type="ORF">HAPAU_03190</name>
</gene>
<name>A0A151AJ42_9EURY</name>
<evidence type="ECO:0000256" key="9">
    <source>
        <dbReference type="ARBA" id="ARBA00037922"/>
    </source>
</evidence>
<evidence type="ECO:0000256" key="6">
    <source>
        <dbReference type="ARBA" id="ARBA00023002"/>
    </source>
</evidence>
<dbReference type="Gene3D" id="3.40.50.720">
    <property type="entry name" value="NAD(P)-binding Rossmann-like Domain"/>
    <property type="match status" value="1"/>
</dbReference>
<dbReference type="SUPFAM" id="SSF51735">
    <property type="entry name" value="NAD(P)-binding Rossmann-fold domains"/>
    <property type="match status" value="1"/>
</dbReference>
<dbReference type="Pfam" id="PF05173">
    <property type="entry name" value="DapB_C"/>
    <property type="match status" value="1"/>
</dbReference>
<keyword evidence="18" id="KW-1185">Reference proteome</keyword>
<dbReference type="Gene3D" id="3.30.360.10">
    <property type="entry name" value="Dihydrodipicolinate Reductase, domain 2"/>
    <property type="match status" value="1"/>
</dbReference>
<keyword evidence="8 13" id="KW-0457">Lysine biosynthesis</keyword>
<keyword evidence="3 13" id="KW-0028">Amino-acid biosynthesis</keyword>
<keyword evidence="7 13" id="KW-0520">NAD</keyword>
<evidence type="ECO:0000259" key="16">
    <source>
        <dbReference type="Pfam" id="PF05173"/>
    </source>
</evidence>
<dbReference type="Pfam" id="PF01113">
    <property type="entry name" value="DapB_N"/>
    <property type="match status" value="1"/>
</dbReference>
<evidence type="ECO:0000256" key="8">
    <source>
        <dbReference type="ARBA" id="ARBA00023154"/>
    </source>
</evidence>
<dbReference type="CDD" id="cd02274">
    <property type="entry name" value="DHDPR_N"/>
    <property type="match status" value="1"/>
</dbReference>
<comment type="caution">
    <text evidence="13">Was originally thought to be a dihydrodipicolinate reductase (DHDPR), catalyzing the conversion of dihydrodipicolinate to tetrahydrodipicolinate. However, it was shown in E.coli that the substrate of the enzymatic reaction is not dihydrodipicolinate (DHDP) but in fact (2S,4S)-4-hydroxy-2,3,4,5-tetrahydrodipicolinic acid (HTPA), the product released by the DapA-catalyzed reaction.</text>
</comment>
<dbReference type="InterPro" id="IPR036291">
    <property type="entry name" value="NAD(P)-bd_dom_sf"/>
</dbReference>
<evidence type="ECO:0000256" key="10">
    <source>
        <dbReference type="ARBA" id="ARBA00038983"/>
    </source>
</evidence>
<dbReference type="AlphaFoldDB" id="A0A151AJ42"/>
<reference evidence="17 18" key="1">
    <citation type="submission" date="2016-02" db="EMBL/GenBank/DDBJ databases">
        <title>Genome sequence of Halalkalicoccus paucihalophilus DSM 24557.</title>
        <authorList>
            <person name="Poehlein A."/>
            <person name="Daniel R."/>
        </authorList>
    </citation>
    <scope>NUCLEOTIDE SEQUENCE [LARGE SCALE GENOMIC DNA]</scope>
    <source>
        <strain evidence="17 18">DSM 24557</strain>
    </source>
</reference>
<feature type="compositionally biased region" description="Basic and acidic residues" evidence="14">
    <location>
        <begin position="163"/>
        <end position="182"/>
    </location>
</feature>
<evidence type="ECO:0000256" key="12">
    <source>
        <dbReference type="ARBA" id="ARBA00049396"/>
    </source>
</evidence>
<evidence type="ECO:0000256" key="11">
    <source>
        <dbReference type="ARBA" id="ARBA00049080"/>
    </source>
</evidence>
<keyword evidence="4 13" id="KW-0521">NADP</keyword>
<evidence type="ECO:0000256" key="4">
    <source>
        <dbReference type="ARBA" id="ARBA00022857"/>
    </source>
</evidence>
<comment type="catalytic activity">
    <reaction evidence="11 13">
        <text>(S)-2,3,4,5-tetrahydrodipicolinate + NADP(+) + H2O = (2S,4S)-4-hydroxy-2,3,4,5-tetrahydrodipicolinate + NADPH + H(+)</text>
        <dbReference type="Rhea" id="RHEA:35331"/>
        <dbReference type="ChEBI" id="CHEBI:15377"/>
        <dbReference type="ChEBI" id="CHEBI:15378"/>
        <dbReference type="ChEBI" id="CHEBI:16845"/>
        <dbReference type="ChEBI" id="CHEBI:57783"/>
        <dbReference type="ChEBI" id="CHEBI:58349"/>
        <dbReference type="ChEBI" id="CHEBI:67139"/>
        <dbReference type="EC" id="1.17.1.8"/>
    </reaction>
</comment>
<dbReference type="GO" id="GO:0009089">
    <property type="term" value="P:lysine biosynthetic process via diaminopimelate"/>
    <property type="evidence" value="ECO:0007669"/>
    <property type="project" value="UniProtKB-UniRule"/>
</dbReference>
<dbReference type="InterPro" id="IPR000846">
    <property type="entry name" value="DapB_N"/>
</dbReference>
<dbReference type="OrthoDB" id="195035at2157"/>
<organism evidence="17 18">
    <name type="scientific">Halalkalicoccus paucihalophilus</name>
    <dbReference type="NCBI Taxonomy" id="1008153"/>
    <lineage>
        <taxon>Archaea</taxon>
        <taxon>Methanobacteriati</taxon>
        <taxon>Methanobacteriota</taxon>
        <taxon>Stenosarchaea group</taxon>
        <taxon>Halobacteria</taxon>
        <taxon>Halobacteriales</taxon>
        <taxon>Halococcaceae</taxon>
        <taxon>Halalkalicoccus</taxon>
    </lineage>
</organism>
<dbReference type="EC" id="1.17.1.8" evidence="10 13"/>
<evidence type="ECO:0000256" key="2">
    <source>
        <dbReference type="ARBA" id="ARBA00022490"/>
    </source>
</evidence>
<evidence type="ECO:0000256" key="1">
    <source>
        <dbReference type="ARBA" id="ARBA00006642"/>
    </source>
</evidence>
<comment type="caution">
    <text evidence="13">Lacks conserved residue(s) required for the propagation of feature annotation.</text>
</comment>
<feature type="domain" description="Dihydrodipicolinate reductase N-terminal" evidence="15">
    <location>
        <begin position="1"/>
        <end position="114"/>
    </location>
</feature>
<feature type="region of interest" description="Disordered" evidence="14">
    <location>
        <begin position="142"/>
        <end position="182"/>
    </location>
</feature>
<dbReference type="NCBIfam" id="TIGR00036">
    <property type="entry name" value="dapB"/>
    <property type="match status" value="1"/>
</dbReference>
<evidence type="ECO:0000259" key="15">
    <source>
        <dbReference type="Pfam" id="PF01113"/>
    </source>
</evidence>
<evidence type="ECO:0000313" key="18">
    <source>
        <dbReference type="Proteomes" id="UP000075321"/>
    </source>
</evidence>
<dbReference type="InterPro" id="IPR022664">
    <property type="entry name" value="DapB_N_CS"/>
</dbReference>
<feature type="active site" description="Proton donor/acceptor" evidence="13">
    <location>
        <position position="143"/>
    </location>
</feature>
<dbReference type="UniPathway" id="UPA00034">
    <property type="reaction ID" value="UER00018"/>
</dbReference>
<feature type="binding site" evidence="13">
    <location>
        <begin position="111"/>
        <end position="114"/>
    </location>
    <ligand>
        <name>NAD(+)</name>
        <dbReference type="ChEBI" id="CHEBI:57540"/>
    </ligand>
</feature>
<feature type="binding site" evidence="13">
    <location>
        <begin position="153"/>
        <end position="154"/>
    </location>
    <ligand>
        <name>(S)-2,3,4,5-tetrahydrodipicolinate</name>
        <dbReference type="ChEBI" id="CHEBI:16845"/>
    </ligand>
</feature>
<dbReference type="InterPro" id="IPR022663">
    <property type="entry name" value="DapB_C"/>
</dbReference>
<feature type="domain" description="Dihydrodipicolinate reductase C-terminal" evidence="16">
    <location>
        <begin position="117"/>
        <end position="248"/>
    </location>
</feature>
<proteinExistence type="inferred from homology"/>
<dbReference type="GO" id="GO:0051287">
    <property type="term" value="F:NAD binding"/>
    <property type="evidence" value="ECO:0007669"/>
    <property type="project" value="UniProtKB-UniRule"/>
</dbReference>
<keyword evidence="2 13" id="KW-0963">Cytoplasm</keyword>
<dbReference type="RefSeq" id="WP_066378684.1">
    <property type="nucleotide sequence ID" value="NZ_LTAZ01000001.1"/>
</dbReference>
<comment type="subcellular location">
    <subcellularLocation>
        <location evidence="13">Cytoplasm</location>
    </subcellularLocation>
</comment>
<dbReference type="GO" id="GO:0019877">
    <property type="term" value="P:diaminopimelate biosynthetic process"/>
    <property type="evidence" value="ECO:0007669"/>
    <property type="project" value="UniProtKB-UniRule"/>
</dbReference>
<dbReference type="Proteomes" id="UP000075321">
    <property type="component" value="Unassembled WGS sequence"/>
</dbReference>
<dbReference type="PANTHER" id="PTHR20836">
    <property type="entry name" value="DIHYDRODIPICOLINATE REDUCTASE"/>
    <property type="match status" value="1"/>
</dbReference>
<comment type="similarity">
    <text evidence="1 13">Belongs to the DapB family.</text>
</comment>
<evidence type="ECO:0000256" key="7">
    <source>
        <dbReference type="ARBA" id="ARBA00023027"/>
    </source>
</evidence>
<dbReference type="GO" id="GO:0008839">
    <property type="term" value="F:4-hydroxy-tetrahydrodipicolinate reductase"/>
    <property type="evidence" value="ECO:0007669"/>
    <property type="project" value="UniProtKB-UniRule"/>
</dbReference>
<comment type="subunit">
    <text evidence="13">Homotetramer.</text>
</comment>
<dbReference type="GO" id="GO:0005737">
    <property type="term" value="C:cytoplasm"/>
    <property type="evidence" value="ECO:0007669"/>
    <property type="project" value="UniProtKB-SubCell"/>
</dbReference>
<feature type="binding site" evidence="13">
    <location>
        <position position="144"/>
    </location>
    <ligand>
        <name>(S)-2,3,4,5-tetrahydrodipicolinate</name>
        <dbReference type="ChEBI" id="CHEBI:16845"/>
    </ligand>
</feature>
<evidence type="ECO:0000256" key="5">
    <source>
        <dbReference type="ARBA" id="ARBA00022915"/>
    </source>
</evidence>
<dbReference type="PIRSF" id="PIRSF000161">
    <property type="entry name" value="DHPR"/>
    <property type="match status" value="1"/>
</dbReference>
<evidence type="ECO:0000256" key="14">
    <source>
        <dbReference type="SAM" id="MobiDB-lite"/>
    </source>
</evidence>
<dbReference type="PATRIC" id="fig|1008153.3.peg.322"/>
<comment type="catalytic activity">
    <reaction evidence="12 13">
        <text>(S)-2,3,4,5-tetrahydrodipicolinate + NAD(+) + H2O = (2S,4S)-4-hydroxy-2,3,4,5-tetrahydrodipicolinate + NADH + H(+)</text>
        <dbReference type="Rhea" id="RHEA:35323"/>
        <dbReference type="ChEBI" id="CHEBI:15377"/>
        <dbReference type="ChEBI" id="CHEBI:15378"/>
        <dbReference type="ChEBI" id="CHEBI:16845"/>
        <dbReference type="ChEBI" id="CHEBI:57540"/>
        <dbReference type="ChEBI" id="CHEBI:57945"/>
        <dbReference type="ChEBI" id="CHEBI:67139"/>
        <dbReference type="EC" id="1.17.1.8"/>
    </reaction>
</comment>
<comment type="function">
    <text evidence="13">Catalyzes the conversion of 4-hydroxy-tetrahydrodipicolinate (HTPA) to tetrahydrodipicolinate.</text>
</comment>
<dbReference type="HAMAP" id="MF_00102">
    <property type="entry name" value="DapB"/>
    <property type="match status" value="1"/>
</dbReference>
<comment type="caution">
    <text evidence="17">The sequence shown here is derived from an EMBL/GenBank/DDBJ whole genome shotgun (WGS) entry which is preliminary data.</text>
</comment>
<dbReference type="PANTHER" id="PTHR20836:SF0">
    <property type="entry name" value="4-HYDROXY-TETRAHYDRODIPICOLINATE REDUCTASE 1, CHLOROPLASTIC-RELATED"/>
    <property type="match status" value="1"/>
</dbReference>
<comment type="pathway">
    <text evidence="9 13">Amino-acid biosynthesis; L-lysine biosynthesis via DAP pathway; (S)-tetrahydrodipicolinate from L-aspartate: step 4/4.</text>
</comment>
<keyword evidence="6 13" id="KW-0560">Oxidoreductase</keyword>
<accession>A0A151AJ42</accession>
<sequence>MKVAVTGATGRMGREVIDAAREAGHEVIGVSHSSTGEYAGVAIEPAEEFATLLEEREPDATIDFTLPDPSVSYVTDCAAAGVPAVVGTTGFSEEHYEELCEASKAIPVLQAANFARGVQGLLSAVREAVAALPEYDVELTETHHNGKRDAPSGTANRVLDTIDETRGESPRVHGREGDAPREEGEIGVHARRAGDISGEHEVLLAGNHEELRLTHRAGSRGVFAAGALDAAEWLAGRSPGWYDFSDTLPDSQS</sequence>
<evidence type="ECO:0000256" key="13">
    <source>
        <dbReference type="HAMAP-Rule" id="MF_00102"/>
    </source>
</evidence>
<feature type="binding site" evidence="13">
    <location>
        <begin position="7"/>
        <end position="12"/>
    </location>
    <ligand>
        <name>NAD(+)</name>
        <dbReference type="ChEBI" id="CHEBI:57540"/>
    </ligand>
</feature>
<feature type="active site" description="Proton donor" evidence="13">
    <location>
        <position position="147"/>
    </location>
</feature>
<dbReference type="PROSITE" id="PS01298">
    <property type="entry name" value="DAPB"/>
    <property type="match status" value="1"/>
</dbReference>
<dbReference type="EMBL" id="LTAZ01000001">
    <property type="protein sequence ID" value="KYH27651.1"/>
    <property type="molecule type" value="Genomic_DNA"/>
</dbReference>
<dbReference type="InterPro" id="IPR023940">
    <property type="entry name" value="DHDPR_bac"/>
</dbReference>
<keyword evidence="5 13" id="KW-0220">Diaminopimelate biosynthesis</keyword>
<protein>
    <recommendedName>
        <fullName evidence="10 13">4-hydroxy-tetrahydrodipicolinate reductase</fullName>
        <shortName evidence="13">HTPA reductase</shortName>
        <ecNumber evidence="10 13">1.17.1.8</ecNumber>
    </recommendedName>
</protein>
<dbReference type="GO" id="GO:0016726">
    <property type="term" value="F:oxidoreductase activity, acting on CH or CH2 groups, NAD or NADP as acceptor"/>
    <property type="evidence" value="ECO:0007669"/>
    <property type="project" value="UniProtKB-UniRule"/>
</dbReference>
<evidence type="ECO:0000256" key="3">
    <source>
        <dbReference type="ARBA" id="ARBA00022605"/>
    </source>
</evidence>
<dbReference type="SUPFAM" id="SSF55347">
    <property type="entry name" value="Glyceraldehyde-3-phosphate dehydrogenase-like, C-terminal domain"/>
    <property type="match status" value="1"/>
</dbReference>
<evidence type="ECO:0000313" key="17">
    <source>
        <dbReference type="EMBL" id="KYH27651.1"/>
    </source>
</evidence>